<comment type="similarity">
    <text evidence="1">Belongs to the TRAFAC class TrmE-Era-EngA-EngB-Septin-like GTPase superfamily. AIG1/Toc34/Toc159-like paraseptin GTPase family. IAN subfamily.</text>
</comment>
<dbReference type="PANTHER" id="PTHR10903:SF170">
    <property type="entry name" value="GTPASE IMAP FAMILY MEMBER 7"/>
    <property type="match status" value="1"/>
</dbReference>
<evidence type="ECO:0000256" key="1">
    <source>
        <dbReference type="ARBA" id="ARBA00008535"/>
    </source>
</evidence>
<feature type="domain" description="AIG1-type G" evidence="4">
    <location>
        <begin position="7"/>
        <end position="194"/>
    </location>
</feature>
<keyword evidence="6" id="KW-1185">Reference proteome</keyword>
<dbReference type="Gene3D" id="3.40.50.300">
    <property type="entry name" value="P-loop containing nucleotide triphosphate hydrolases"/>
    <property type="match status" value="3"/>
</dbReference>
<evidence type="ECO:0000256" key="3">
    <source>
        <dbReference type="ARBA" id="ARBA00023134"/>
    </source>
</evidence>
<feature type="non-terminal residue" evidence="5">
    <location>
        <position position="1"/>
    </location>
</feature>
<dbReference type="EMBL" id="JAHFZB010000031">
    <property type="protein sequence ID" value="KAK6471538.1"/>
    <property type="molecule type" value="Genomic_DNA"/>
</dbReference>
<accession>A0ABR0YGJ9</accession>
<comment type="caution">
    <text evidence="5">The sequence shown here is derived from an EMBL/GenBank/DDBJ whole genome shotgun (WGS) entry which is preliminary data.</text>
</comment>
<gene>
    <name evidence="5" type="ORF">HHUSO_G29421</name>
</gene>
<evidence type="ECO:0000259" key="4">
    <source>
        <dbReference type="PROSITE" id="PS51720"/>
    </source>
</evidence>
<name>A0ABR0YGJ9_HUSHU</name>
<dbReference type="PROSITE" id="PS51720">
    <property type="entry name" value="G_AIG1"/>
    <property type="match status" value="3"/>
</dbReference>
<protein>
    <recommendedName>
        <fullName evidence="4">AIG1-type G domain-containing protein</fullName>
    </recommendedName>
</protein>
<feature type="domain" description="AIG1-type G" evidence="4">
    <location>
        <begin position="222"/>
        <end position="402"/>
    </location>
</feature>
<dbReference type="SUPFAM" id="SSF52540">
    <property type="entry name" value="P-loop containing nucleoside triphosphate hydrolases"/>
    <property type="match status" value="3"/>
</dbReference>
<dbReference type="Pfam" id="PF04548">
    <property type="entry name" value="AIG1"/>
    <property type="match status" value="3"/>
</dbReference>
<evidence type="ECO:0000256" key="2">
    <source>
        <dbReference type="ARBA" id="ARBA00022741"/>
    </source>
</evidence>
<organism evidence="5 6">
    <name type="scientific">Huso huso</name>
    <name type="common">Beluga</name>
    <name type="synonym">Acipenser huso</name>
    <dbReference type="NCBI Taxonomy" id="61971"/>
    <lineage>
        <taxon>Eukaryota</taxon>
        <taxon>Metazoa</taxon>
        <taxon>Chordata</taxon>
        <taxon>Craniata</taxon>
        <taxon>Vertebrata</taxon>
        <taxon>Euteleostomi</taxon>
        <taxon>Actinopterygii</taxon>
        <taxon>Chondrostei</taxon>
        <taxon>Acipenseriformes</taxon>
        <taxon>Acipenseridae</taxon>
        <taxon>Huso</taxon>
    </lineage>
</organism>
<proteinExistence type="inferred from homology"/>
<keyword evidence="3" id="KW-0342">GTP-binding</keyword>
<dbReference type="Proteomes" id="UP001369086">
    <property type="component" value="Unassembled WGS sequence"/>
</dbReference>
<dbReference type="CDD" id="cd01852">
    <property type="entry name" value="AIG1"/>
    <property type="match status" value="3"/>
</dbReference>
<feature type="domain" description="AIG1-type G" evidence="4">
    <location>
        <begin position="406"/>
        <end position="605"/>
    </location>
</feature>
<dbReference type="InterPro" id="IPR006703">
    <property type="entry name" value="G_AIG1"/>
</dbReference>
<dbReference type="PANTHER" id="PTHR10903">
    <property type="entry name" value="GTPASE, IMAP FAMILY MEMBER-RELATED"/>
    <property type="match status" value="1"/>
</dbReference>
<reference evidence="5 6" key="1">
    <citation type="submission" date="2021-05" db="EMBL/GenBank/DDBJ databases">
        <authorList>
            <person name="Zahm M."/>
            <person name="Klopp C."/>
            <person name="Cabau C."/>
            <person name="Kuhl H."/>
            <person name="Suciu R."/>
            <person name="Ciorpac M."/>
            <person name="Holostenco D."/>
            <person name="Gessner J."/>
            <person name="Wuertz S."/>
            <person name="Hohne C."/>
            <person name="Stock M."/>
            <person name="Gislard M."/>
            <person name="Lluch J."/>
            <person name="Milhes M."/>
            <person name="Lampietro C."/>
            <person name="Lopez Roques C."/>
            <person name="Donnadieu C."/>
            <person name="Du K."/>
            <person name="Schartl M."/>
            <person name="Guiguen Y."/>
        </authorList>
    </citation>
    <scope>NUCLEOTIDE SEQUENCE [LARGE SCALE GENOMIC DNA]</scope>
    <source>
        <strain evidence="5">Hh-F2</strain>
        <tissue evidence="5">Blood</tissue>
    </source>
</reference>
<dbReference type="InterPro" id="IPR027417">
    <property type="entry name" value="P-loop_NTPase"/>
</dbReference>
<keyword evidence="2" id="KW-0547">Nucleotide-binding</keyword>
<evidence type="ECO:0000313" key="5">
    <source>
        <dbReference type="EMBL" id="KAK6471538.1"/>
    </source>
</evidence>
<evidence type="ECO:0000313" key="6">
    <source>
        <dbReference type="Proteomes" id="UP001369086"/>
    </source>
</evidence>
<dbReference type="InterPro" id="IPR045058">
    <property type="entry name" value="GIMA/IAN/Toc"/>
</dbReference>
<sequence length="662" mass="74216">LTARGSSSELRIVLVGKFGVGKSASGNTILGQKVFKSENSDSPVTKECERRDDGRGVVVVDTPAFSTEALKCIAKCDPGPHAILLVIEVGRFTEEDKRTVKTILERFGEEAGRYMMVLFTNRDKLEDDNINKFVQGAGKDLQQLVQKCGNRYHSFNNRDKEDRTQVTELLHKIGMMVNENTGSYYTTEMIREAGEKKKKIEQENLLEMEFQAGSEPMHSGNSSELRIVLVGKFGVGKSASGNTILGQVVFKSENSDSPVTKECERRDDGRGVVVVDTPAFSTEALKCIAKCEPGPHAILLVIEVGRFTEEDKRTVKTILERFGEEAGRYMMVLFTNRDKLEDDNINKFVQGAGKDLQQLVQKCGNRYHSFNNRDKEDRTQVTELLHKIGMMLFLNRSHFYDLFLVPAELRIVLLGKTGVGKSAAGNTILGRREFESKISPTSITNKCEKKTGVVAGRHVAVIDTPSLFGTELSQDKIEQEIESCMTLSAPGPHVFLLVIEIGRYTQIEREAVKMIFGDSVAQYMMVLFTHGDSLEDGMTIEEYIEGAEGGNLQELIWECGRRYRVFNNKDKSSCTQATDLIKEIDKMVKNNDRGYYTKNMFSEAACSLKQQNVKMMSNKAALNKSGIKKIIKTSRTSRTKSEPQNEENNQTEITRYVFCSIL</sequence>